<evidence type="ECO:0008006" key="3">
    <source>
        <dbReference type="Google" id="ProtNLM"/>
    </source>
</evidence>
<proteinExistence type="predicted"/>
<gene>
    <name evidence="2" type="ORF">UFOVP124_23</name>
</gene>
<reference evidence="2" key="1">
    <citation type="submission" date="2020-04" db="EMBL/GenBank/DDBJ databases">
        <authorList>
            <person name="Chiriac C."/>
            <person name="Salcher M."/>
            <person name="Ghai R."/>
            <person name="Kavagutti S V."/>
        </authorList>
    </citation>
    <scope>NUCLEOTIDE SEQUENCE</scope>
</reference>
<organism evidence="2">
    <name type="scientific">uncultured Caudovirales phage</name>
    <dbReference type="NCBI Taxonomy" id="2100421"/>
    <lineage>
        <taxon>Viruses</taxon>
        <taxon>Duplodnaviria</taxon>
        <taxon>Heunggongvirae</taxon>
        <taxon>Uroviricota</taxon>
        <taxon>Caudoviricetes</taxon>
        <taxon>Peduoviridae</taxon>
        <taxon>Maltschvirus</taxon>
        <taxon>Maltschvirus maltsch</taxon>
    </lineage>
</organism>
<evidence type="ECO:0000313" key="2">
    <source>
        <dbReference type="EMBL" id="CAB4130681.1"/>
    </source>
</evidence>
<sequence length="582" mass="65056">MKVLDEKQAADLVKRQHPEYHEFANLWRRIQDSLEGGDRYRFASYGVDPRDPQRMIHNLTRHKKEYPPPRRSYEPGYADNDFHRVGSDSFERAAEDSFKMRQARTPVPRFLHDSIQKHLSRIYANPIHREGPDSLVEFWEDVDGYGNTIDEWLTEAVAELFMGLGQIDILFDHPSPPGDVSVATQADVNRLGLDRCLATVILPENLTWWRKEAGPEYVECLIREHRANERGDLEHVFRHWDTEGSVLYAKDGKPLSDVIPHSYGRVPIIRIFDRRRARCMNVGLSRYEGVLEVEREYYNQDSELILSNTLQAHPTLQGPMQSFQQGNEIEVGPGGVLPIYSDPSAGTIPWSFVDPPKDAARFIAESKCDLTDRVDRMTGQTKPAGSSKSGGSGSSTVSQSGYSKELDQRDGNDLLAKIARSLRKFEIIVAEYALMVLTDGKYQPSQEASEETIEITYPGGFNLLSAEELATLGAEIQTFVASAGELPTFETELLCAMQRAALPGLDPKIMDAIEEEAELAIQRAAEAKAQGREAGMVGLQKLGEIQGEVEGEGQVEAEGAEKNEVPEDPIQTPPTPSYVGPQ</sequence>
<accession>A0A6J5L8A3</accession>
<feature type="region of interest" description="Disordered" evidence="1">
    <location>
        <begin position="373"/>
        <end position="406"/>
    </location>
</feature>
<feature type="compositionally biased region" description="Low complexity" evidence="1">
    <location>
        <begin position="394"/>
        <end position="403"/>
    </location>
</feature>
<feature type="region of interest" description="Disordered" evidence="1">
    <location>
        <begin position="543"/>
        <end position="582"/>
    </location>
</feature>
<dbReference type="EMBL" id="LR796250">
    <property type="protein sequence ID" value="CAB4130681.1"/>
    <property type="molecule type" value="Genomic_DNA"/>
</dbReference>
<evidence type="ECO:0000256" key="1">
    <source>
        <dbReference type="SAM" id="MobiDB-lite"/>
    </source>
</evidence>
<name>A0A6J5L8A3_9CAUD</name>
<protein>
    <recommendedName>
        <fullName evidence="3">Portal protein</fullName>
    </recommendedName>
</protein>